<evidence type="ECO:0000313" key="3">
    <source>
        <dbReference type="Proteomes" id="UP001201812"/>
    </source>
</evidence>
<protein>
    <submittedName>
        <fullName evidence="2">Uncharacterized protein</fullName>
    </submittedName>
</protein>
<dbReference type="EMBL" id="JAKKPZ010000001">
    <property type="protein sequence ID" value="KAI1729110.1"/>
    <property type="molecule type" value="Genomic_DNA"/>
</dbReference>
<keyword evidence="3" id="KW-1185">Reference proteome</keyword>
<evidence type="ECO:0000313" key="2">
    <source>
        <dbReference type="EMBL" id="KAI1729110.1"/>
    </source>
</evidence>
<proteinExistence type="predicted"/>
<dbReference type="Proteomes" id="UP001201812">
    <property type="component" value="Unassembled WGS sequence"/>
</dbReference>
<organism evidence="2 3">
    <name type="scientific">Ditylenchus destructor</name>
    <dbReference type="NCBI Taxonomy" id="166010"/>
    <lineage>
        <taxon>Eukaryota</taxon>
        <taxon>Metazoa</taxon>
        <taxon>Ecdysozoa</taxon>
        <taxon>Nematoda</taxon>
        <taxon>Chromadorea</taxon>
        <taxon>Rhabditida</taxon>
        <taxon>Tylenchina</taxon>
        <taxon>Tylenchomorpha</taxon>
        <taxon>Sphaerularioidea</taxon>
        <taxon>Anguinidae</taxon>
        <taxon>Anguininae</taxon>
        <taxon>Ditylenchus</taxon>
    </lineage>
</organism>
<accession>A0AAD4RDV1</accession>
<comment type="caution">
    <text evidence="2">The sequence shown here is derived from an EMBL/GenBank/DDBJ whole genome shotgun (WGS) entry which is preliminary data.</text>
</comment>
<dbReference type="AlphaFoldDB" id="A0AAD4RDV1"/>
<gene>
    <name evidence="2" type="ORF">DdX_01330</name>
</gene>
<evidence type="ECO:0000256" key="1">
    <source>
        <dbReference type="SAM" id="MobiDB-lite"/>
    </source>
</evidence>
<feature type="region of interest" description="Disordered" evidence="1">
    <location>
        <begin position="12"/>
        <end position="38"/>
    </location>
</feature>
<name>A0AAD4RDV1_9BILA</name>
<sequence>MECVKCCKGCARHESSRPPGSHCADRPTMKQAPTDSPQRAVPRRLILIDKVQVLSIWSWRRRAVIGALIRGLHQSLAEYCQRDPIWLSAVPFPPPSYGAGHECQQRVGRPEVGMCYLMLRLGERTPRNKEERHKQGSAIELDNWSGVRSDNNPEMNRKGHPMNFQKNFIKSQFLSVAPRYAP</sequence>
<reference evidence="2" key="1">
    <citation type="submission" date="2022-01" db="EMBL/GenBank/DDBJ databases">
        <title>Genome Sequence Resource for Two Populations of Ditylenchus destructor, the Migratory Endoparasitic Phytonematode.</title>
        <authorList>
            <person name="Zhang H."/>
            <person name="Lin R."/>
            <person name="Xie B."/>
        </authorList>
    </citation>
    <scope>NUCLEOTIDE SEQUENCE</scope>
    <source>
        <strain evidence="2">BazhouSP</strain>
    </source>
</reference>